<evidence type="ECO:0000256" key="5">
    <source>
        <dbReference type="ARBA" id="ARBA00022833"/>
    </source>
</evidence>
<dbReference type="Gene3D" id="3.40.630.10">
    <property type="entry name" value="Zn peptidases"/>
    <property type="match status" value="1"/>
</dbReference>
<dbReference type="CDD" id="cd06905">
    <property type="entry name" value="M14-like"/>
    <property type="match status" value="1"/>
</dbReference>
<evidence type="ECO:0000256" key="6">
    <source>
        <dbReference type="ARBA" id="ARBA00023049"/>
    </source>
</evidence>
<name>A0A9D1HPN0_9FIRM</name>
<evidence type="ECO:0000313" key="9">
    <source>
        <dbReference type="EMBL" id="HIU14415.1"/>
    </source>
</evidence>
<evidence type="ECO:0000259" key="8">
    <source>
        <dbReference type="PROSITE" id="PS52035"/>
    </source>
</evidence>
<evidence type="ECO:0000256" key="1">
    <source>
        <dbReference type="ARBA" id="ARBA00001947"/>
    </source>
</evidence>
<proteinExistence type="inferred from homology"/>
<accession>A0A9D1HPN0</accession>
<dbReference type="SUPFAM" id="SSF53187">
    <property type="entry name" value="Zn-dependent exopeptidases"/>
    <property type="match status" value="1"/>
</dbReference>
<evidence type="ECO:0000256" key="7">
    <source>
        <dbReference type="PROSITE-ProRule" id="PRU01379"/>
    </source>
</evidence>
<keyword evidence="9" id="KW-0121">Carboxypeptidase</keyword>
<reference evidence="9" key="1">
    <citation type="submission" date="2020-10" db="EMBL/GenBank/DDBJ databases">
        <authorList>
            <person name="Gilroy R."/>
        </authorList>
    </citation>
    <scope>NUCLEOTIDE SEQUENCE</scope>
    <source>
        <strain evidence="9">CHK195-11698</strain>
    </source>
</reference>
<dbReference type="AlphaFoldDB" id="A0A9D1HPN0"/>
<dbReference type="PROSITE" id="PS52035">
    <property type="entry name" value="PEPTIDASE_M14"/>
    <property type="match status" value="1"/>
</dbReference>
<dbReference type="GO" id="GO:0005615">
    <property type="term" value="C:extracellular space"/>
    <property type="evidence" value="ECO:0007669"/>
    <property type="project" value="TreeGrafter"/>
</dbReference>
<feature type="domain" description="Peptidase M14" evidence="8">
    <location>
        <begin position="9"/>
        <end position="375"/>
    </location>
</feature>
<evidence type="ECO:0000256" key="4">
    <source>
        <dbReference type="ARBA" id="ARBA00022801"/>
    </source>
</evidence>
<gene>
    <name evidence="9" type="ORF">IAD15_10165</name>
</gene>
<evidence type="ECO:0000313" key="10">
    <source>
        <dbReference type="Proteomes" id="UP000824175"/>
    </source>
</evidence>
<dbReference type="Proteomes" id="UP000824175">
    <property type="component" value="Unassembled WGS sequence"/>
</dbReference>
<dbReference type="InterPro" id="IPR000834">
    <property type="entry name" value="Peptidase_M14"/>
</dbReference>
<comment type="similarity">
    <text evidence="2 7">Belongs to the peptidase M14 family.</text>
</comment>
<dbReference type="Pfam" id="PF00246">
    <property type="entry name" value="Peptidase_M14"/>
    <property type="match status" value="1"/>
</dbReference>
<keyword evidence="3" id="KW-0645">Protease</keyword>
<protein>
    <submittedName>
        <fullName evidence="9">Zinc carboxypeptidase</fullName>
    </submittedName>
</protein>
<comment type="cofactor">
    <cofactor evidence="1">
        <name>Zn(2+)</name>
        <dbReference type="ChEBI" id="CHEBI:29105"/>
    </cofactor>
</comment>
<keyword evidence="4" id="KW-0378">Hydrolase</keyword>
<dbReference type="PANTHER" id="PTHR11705:SF143">
    <property type="entry name" value="SLL0236 PROTEIN"/>
    <property type="match status" value="1"/>
</dbReference>
<feature type="active site" description="Proton donor/acceptor" evidence="7">
    <location>
        <position position="337"/>
    </location>
</feature>
<organism evidence="9 10">
    <name type="scientific">Candidatus Fimiplasma intestinipullorum</name>
    <dbReference type="NCBI Taxonomy" id="2840825"/>
    <lineage>
        <taxon>Bacteria</taxon>
        <taxon>Bacillati</taxon>
        <taxon>Bacillota</taxon>
        <taxon>Clostridia</taxon>
        <taxon>Eubacteriales</taxon>
        <taxon>Candidatus Fimiplasma</taxon>
    </lineage>
</organism>
<dbReference type="GO" id="GO:0004181">
    <property type="term" value="F:metallocarboxypeptidase activity"/>
    <property type="evidence" value="ECO:0007669"/>
    <property type="project" value="InterPro"/>
</dbReference>
<dbReference type="GO" id="GO:0008270">
    <property type="term" value="F:zinc ion binding"/>
    <property type="evidence" value="ECO:0007669"/>
    <property type="project" value="InterPro"/>
</dbReference>
<dbReference type="GO" id="GO:0006508">
    <property type="term" value="P:proteolysis"/>
    <property type="evidence" value="ECO:0007669"/>
    <property type="project" value="UniProtKB-KW"/>
</dbReference>
<keyword evidence="6" id="KW-0482">Metalloprotease</keyword>
<keyword evidence="5" id="KW-0862">Zinc</keyword>
<dbReference type="SMART" id="SM00631">
    <property type="entry name" value="Zn_pept"/>
    <property type="match status" value="1"/>
</dbReference>
<dbReference type="PANTHER" id="PTHR11705">
    <property type="entry name" value="PROTEASE FAMILY M14 CARBOXYPEPTIDASE A,B"/>
    <property type="match status" value="1"/>
</dbReference>
<dbReference type="EMBL" id="DVMJ01000089">
    <property type="protein sequence ID" value="HIU14415.1"/>
    <property type="molecule type" value="Genomic_DNA"/>
</dbReference>
<evidence type="ECO:0000256" key="3">
    <source>
        <dbReference type="ARBA" id="ARBA00022670"/>
    </source>
</evidence>
<comment type="caution">
    <text evidence="9">The sequence shown here is derived from an EMBL/GenBank/DDBJ whole genome shotgun (WGS) entry which is preliminary data.</text>
</comment>
<reference evidence="9" key="2">
    <citation type="journal article" date="2021" name="PeerJ">
        <title>Extensive microbial diversity within the chicken gut microbiome revealed by metagenomics and culture.</title>
        <authorList>
            <person name="Gilroy R."/>
            <person name="Ravi A."/>
            <person name="Getino M."/>
            <person name="Pursley I."/>
            <person name="Horton D.L."/>
            <person name="Alikhan N.F."/>
            <person name="Baker D."/>
            <person name="Gharbi K."/>
            <person name="Hall N."/>
            <person name="Watson M."/>
            <person name="Adriaenssens E.M."/>
            <person name="Foster-Nyarko E."/>
            <person name="Jarju S."/>
            <person name="Secka A."/>
            <person name="Antonio M."/>
            <person name="Oren A."/>
            <person name="Chaudhuri R.R."/>
            <person name="La Ragione R."/>
            <person name="Hildebrand F."/>
            <person name="Pallen M.J."/>
        </authorList>
    </citation>
    <scope>NUCLEOTIDE SEQUENCE</scope>
    <source>
        <strain evidence="9">CHK195-11698</strain>
    </source>
</reference>
<sequence>MKTTFTYDDYYTYATLEEHLQFFASTYPQVCQLESLLVTPKGRHVYAVTLSIGDPAAKPAYYIDGNTHAGEVTGSMAAMHTIDYLLTNMDSDPKIHALLERVTIYVIPRLSPDGAERYLTSAYSLRSVDRPYLSKTQQPGLYEEDMDQNGIIAMMRVPSPYGAWKKDPHNEAVMIKRAPDDLEGEFYQVYAEGCVEGEVTNPLKVAPALWGLDFNRNYPFGWYTENRQPGAGPYPLSNPENKAVVDFVLSHPNIGGVATHHTNGGIILYPPGTQSSSKASKKDMRFFREIGAMGTEEMGYGCINIFDSFFTDQEAYSSGAFDDWCYQSQGIPAYTIELWDLEVRSGCGCPWPVPKEPKTTAQKAEDYARILAWCQENAPEAILPWRHFDHPQLGDVEIGGFDFKMTYQNPPRSFLCQEVEKATRFTLRMAATVPCLKITNLKQYQVGEDVWKIELSLANTSYLPTYVSDMLMELKLPHAIEVKLETEAEIVMGEKCQTIERLEGYGCIPTDYSYGAKIRTNNYEPIEKTISWVVKAPSGTSVSIAIDSPKAGHLKTGCTL</sequence>
<evidence type="ECO:0000256" key="2">
    <source>
        <dbReference type="ARBA" id="ARBA00005988"/>
    </source>
</evidence>